<evidence type="ECO:0000256" key="2">
    <source>
        <dbReference type="ARBA" id="ARBA00023125"/>
    </source>
</evidence>
<dbReference type="RefSeq" id="WP_166862971.1">
    <property type="nucleotide sequence ID" value="NZ_JAAQOM010000018.1"/>
</dbReference>
<feature type="domain" description="HTH araC/xylS-type" evidence="4">
    <location>
        <begin position="230"/>
        <end position="331"/>
    </location>
</feature>
<dbReference type="PROSITE" id="PS01124">
    <property type="entry name" value="HTH_ARAC_FAMILY_2"/>
    <property type="match status" value="1"/>
</dbReference>
<evidence type="ECO:0000313" key="6">
    <source>
        <dbReference type="Proteomes" id="UP000716322"/>
    </source>
</evidence>
<dbReference type="SUPFAM" id="SSF46689">
    <property type="entry name" value="Homeodomain-like"/>
    <property type="match status" value="2"/>
</dbReference>
<evidence type="ECO:0000259" key="4">
    <source>
        <dbReference type="PROSITE" id="PS01124"/>
    </source>
</evidence>
<protein>
    <submittedName>
        <fullName evidence="5">AraC family transcriptional regulator</fullName>
    </submittedName>
</protein>
<dbReference type="Pfam" id="PF14525">
    <property type="entry name" value="AraC_binding_2"/>
    <property type="match status" value="1"/>
</dbReference>
<dbReference type="InterPro" id="IPR035418">
    <property type="entry name" value="AraC-bd_2"/>
</dbReference>
<proteinExistence type="predicted"/>
<gene>
    <name evidence="5" type="ORF">HAV22_25065</name>
</gene>
<dbReference type="Pfam" id="PF12833">
    <property type="entry name" value="HTH_18"/>
    <property type="match status" value="1"/>
</dbReference>
<evidence type="ECO:0000256" key="1">
    <source>
        <dbReference type="ARBA" id="ARBA00023015"/>
    </source>
</evidence>
<comment type="caution">
    <text evidence="5">The sequence shown here is derived from an EMBL/GenBank/DDBJ whole genome shotgun (WGS) entry which is preliminary data.</text>
</comment>
<keyword evidence="2" id="KW-0238">DNA-binding</keyword>
<organism evidence="5 6">
    <name type="scientific">Telluria antibiotica</name>
    <dbReference type="NCBI Taxonomy" id="2717319"/>
    <lineage>
        <taxon>Bacteria</taxon>
        <taxon>Pseudomonadati</taxon>
        <taxon>Pseudomonadota</taxon>
        <taxon>Betaproteobacteria</taxon>
        <taxon>Burkholderiales</taxon>
        <taxon>Oxalobacteraceae</taxon>
        <taxon>Telluria group</taxon>
        <taxon>Telluria</taxon>
    </lineage>
</organism>
<dbReference type="Gene3D" id="1.10.10.60">
    <property type="entry name" value="Homeodomain-like"/>
    <property type="match status" value="1"/>
</dbReference>
<name>A0ABX0PKC7_9BURK</name>
<dbReference type="InterPro" id="IPR050204">
    <property type="entry name" value="AraC_XylS_family_regulators"/>
</dbReference>
<dbReference type="InterPro" id="IPR018060">
    <property type="entry name" value="HTH_AraC"/>
</dbReference>
<accession>A0ABX0PKC7</accession>
<dbReference type="EMBL" id="JAAQOM010000018">
    <property type="protein sequence ID" value="NIA56898.1"/>
    <property type="molecule type" value="Genomic_DNA"/>
</dbReference>
<evidence type="ECO:0000313" key="5">
    <source>
        <dbReference type="EMBL" id="NIA56898.1"/>
    </source>
</evidence>
<dbReference type="InterPro" id="IPR009057">
    <property type="entry name" value="Homeodomain-like_sf"/>
</dbReference>
<dbReference type="PANTHER" id="PTHR46796">
    <property type="entry name" value="HTH-TYPE TRANSCRIPTIONAL ACTIVATOR RHAS-RELATED"/>
    <property type="match status" value="1"/>
</dbReference>
<dbReference type="SMART" id="SM00342">
    <property type="entry name" value="HTH_ARAC"/>
    <property type="match status" value="1"/>
</dbReference>
<sequence length="336" mass="37066">MMGDIETNLLLSDRFVTVATPDLREATSVIERLQGPFKARPGGTGGAGAPLIRVRAAQCGKVALSTFSFGANVEIEPRGLDGAILVTTAVGGRAGMAVGGRIFGATAGATFISQPEDRPVFHYDTDTEVLKLRFERGRVEQACVNMYDCLPDTPLRFDNVMARPEAAQRWTALLRFVLASVNATDAMQPSRLETAGIEEMLMLTLLSIQPHNYHARFSAKVRPVSPRQFRLAVDYINEHLDTDITLGEIAAAAGCSIRSLARAFQQSCDTSPMQYVQKLRLQRIRAELLRTQSAGRTIADIAYHWGCRHLGEFNRKYRECFGETPSDTRQRSRALC</sequence>
<evidence type="ECO:0000256" key="3">
    <source>
        <dbReference type="ARBA" id="ARBA00023163"/>
    </source>
</evidence>
<dbReference type="Proteomes" id="UP000716322">
    <property type="component" value="Unassembled WGS sequence"/>
</dbReference>
<keyword evidence="3" id="KW-0804">Transcription</keyword>
<reference evidence="5 6" key="1">
    <citation type="submission" date="2020-03" db="EMBL/GenBank/DDBJ databases">
        <title>Genome sequence of strain Massilia sp. TW-1.</title>
        <authorList>
            <person name="Chaudhary D.K."/>
        </authorList>
    </citation>
    <scope>NUCLEOTIDE SEQUENCE [LARGE SCALE GENOMIC DNA]</scope>
    <source>
        <strain evidence="5 6">TW-1</strain>
    </source>
</reference>
<keyword evidence="6" id="KW-1185">Reference proteome</keyword>
<keyword evidence="1" id="KW-0805">Transcription regulation</keyword>